<evidence type="ECO:0000256" key="1">
    <source>
        <dbReference type="SAM" id="MobiDB-lite"/>
    </source>
</evidence>
<accession>A0A7I9XS98</accession>
<keyword evidence="2" id="KW-0812">Transmembrane</keyword>
<feature type="transmembrane region" description="Helical" evidence="2">
    <location>
        <begin position="43"/>
        <end position="66"/>
    </location>
</feature>
<name>A0A7I9XS98_9MYCO</name>
<proteinExistence type="predicted"/>
<keyword evidence="2" id="KW-1133">Transmembrane helix</keyword>
<feature type="compositionally biased region" description="Polar residues" evidence="1">
    <location>
        <begin position="138"/>
        <end position="150"/>
    </location>
</feature>
<feature type="transmembrane region" description="Helical" evidence="2">
    <location>
        <begin position="94"/>
        <end position="114"/>
    </location>
</feature>
<protein>
    <recommendedName>
        <fullName evidence="3">Protein-glutamine gamma-glutamyltransferase-like C-terminal domain-containing protein</fullName>
    </recommendedName>
</protein>
<evidence type="ECO:0000313" key="5">
    <source>
        <dbReference type="Proteomes" id="UP000465361"/>
    </source>
</evidence>
<feature type="domain" description="Protein-glutamine gamma-glutamyltransferase-like C-terminal" evidence="3">
    <location>
        <begin position="238"/>
        <end position="308"/>
    </location>
</feature>
<feature type="transmembrane region" description="Helical" evidence="2">
    <location>
        <begin position="12"/>
        <end position="31"/>
    </location>
</feature>
<sequence length="318" mass="33185">MPGIDKPTGRVVAVIVLLILGAAALHGYLPVSTRIPPRQTAHSAALAFVIALLAGALAIVAISIVARLRDPRSVPPGTAGLSVMLGSPGGRPSWRILLIGLGILVGWLVIVLLLTRSVALHGIAQSAQAPGATAPAPVNTSGTPSPSPTHNQHRTDGDVIGYLGASTVIFLLLLVGATVTAAYQRRQQQRGDTGAGDGHGELVVPPAARSETLLRAAELGLAEIGNLGREPREAIIACYAAMERELAKVPETVPQDFDTPTEVLARAVEHHALHAGNAAQLVSLFEEARFSAHVMSESHRELAVRVLRLVLAELRGVT</sequence>
<feature type="transmembrane region" description="Helical" evidence="2">
    <location>
        <begin position="159"/>
        <end position="183"/>
    </location>
</feature>
<reference evidence="4 5" key="1">
    <citation type="journal article" date="2019" name="Emerg. Microbes Infect.">
        <title>Comprehensive subspecies identification of 175 nontuberculous mycobacteria species based on 7547 genomic profiles.</title>
        <authorList>
            <person name="Matsumoto Y."/>
            <person name="Kinjo T."/>
            <person name="Motooka D."/>
            <person name="Nabeya D."/>
            <person name="Jung N."/>
            <person name="Uechi K."/>
            <person name="Horii T."/>
            <person name="Iida T."/>
            <person name="Fujita J."/>
            <person name="Nakamura S."/>
        </authorList>
    </citation>
    <scope>NUCLEOTIDE SEQUENCE [LARGE SCALE GENOMIC DNA]</scope>
    <source>
        <strain evidence="4 5">JCM 17322</strain>
    </source>
</reference>
<dbReference type="EMBL" id="BLKW01000002">
    <property type="protein sequence ID" value="GFG72814.1"/>
    <property type="molecule type" value="Genomic_DNA"/>
</dbReference>
<evidence type="ECO:0000259" key="3">
    <source>
        <dbReference type="Pfam" id="PF13559"/>
    </source>
</evidence>
<dbReference type="AlphaFoldDB" id="A0A7I9XS98"/>
<organism evidence="4 5">
    <name type="scientific">Mycobacterium botniense</name>
    <dbReference type="NCBI Taxonomy" id="84962"/>
    <lineage>
        <taxon>Bacteria</taxon>
        <taxon>Bacillati</taxon>
        <taxon>Actinomycetota</taxon>
        <taxon>Actinomycetes</taxon>
        <taxon>Mycobacteriales</taxon>
        <taxon>Mycobacteriaceae</taxon>
        <taxon>Mycobacterium</taxon>
    </lineage>
</organism>
<keyword evidence="5" id="KW-1185">Reference proteome</keyword>
<evidence type="ECO:0000313" key="4">
    <source>
        <dbReference type="EMBL" id="GFG72814.1"/>
    </source>
</evidence>
<evidence type="ECO:0000256" key="2">
    <source>
        <dbReference type="SAM" id="Phobius"/>
    </source>
</evidence>
<dbReference type="Proteomes" id="UP000465361">
    <property type="component" value="Unassembled WGS sequence"/>
</dbReference>
<feature type="region of interest" description="Disordered" evidence="1">
    <location>
        <begin position="130"/>
        <end position="156"/>
    </location>
</feature>
<dbReference type="RefSeq" id="WP_174813236.1">
    <property type="nucleotide sequence ID" value="NZ_BLKW01000002.1"/>
</dbReference>
<dbReference type="Pfam" id="PF13559">
    <property type="entry name" value="DUF4129"/>
    <property type="match status" value="1"/>
</dbReference>
<comment type="caution">
    <text evidence="4">The sequence shown here is derived from an EMBL/GenBank/DDBJ whole genome shotgun (WGS) entry which is preliminary data.</text>
</comment>
<keyword evidence="2" id="KW-0472">Membrane</keyword>
<gene>
    <name evidence="4" type="ORF">MBOT_01790</name>
</gene>
<dbReference type="InterPro" id="IPR025403">
    <property type="entry name" value="TgpA-like_C"/>
</dbReference>